<proteinExistence type="predicted"/>
<feature type="domain" description="PilZ" evidence="1">
    <location>
        <begin position="14"/>
        <end position="82"/>
    </location>
</feature>
<reference evidence="2 3" key="1">
    <citation type="submission" date="2019-09" db="EMBL/GenBank/DDBJ databases">
        <title>Parvibaculum sedimenti sp. nov., isolated from sediment.</title>
        <authorList>
            <person name="Wang Y."/>
        </authorList>
    </citation>
    <scope>NUCLEOTIDE SEQUENCE [LARGE SCALE GENOMIC DNA]</scope>
    <source>
        <strain evidence="2 3">HXT-9</strain>
    </source>
</reference>
<evidence type="ECO:0000313" key="2">
    <source>
        <dbReference type="EMBL" id="KAB7739050.1"/>
    </source>
</evidence>
<dbReference type="AlphaFoldDB" id="A0A6N6VE94"/>
<dbReference type="GO" id="GO:0035438">
    <property type="term" value="F:cyclic-di-GMP binding"/>
    <property type="evidence" value="ECO:0007669"/>
    <property type="project" value="InterPro"/>
</dbReference>
<dbReference type="EMBL" id="WESC01000013">
    <property type="protein sequence ID" value="KAB7739050.1"/>
    <property type="molecule type" value="Genomic_DNA"/>
</dbReference>
<dbReference type="Gene3D" id="2.40.10.220">
    <property type="entry name" value="predicted glycosyltransferase like domains"/>
    <property type="match status" value="1"/>
</dbReference>
<name>A0A6N6VE94_9HYPH</name>
<comment type="caution">
    <text evidence="2">The sequence shown here is derived from an EMBL/GenBank/DDBJ whole genome shotgun (WGS) entry which is preliminary data.</text>
</comment>
<organism evidence="2 3">
    <name type="scientific">Parvibaculum sedimenti</name>
    <dbReference type="NCBI Taxonomy" id="2608632"/>
    <lineage>
        <taxon>Bacteria</taxon>
        <taxon>Pseudomonadati</taxon>
        <taxon>Pseudomonadota</taxon>
        <taxon>Alphaproteobacteria</taxon>
        <taxon>Hyphomicrobiales</taxon>
        <taxon>Parvibaculaceae</taxon>
        <taxon>Parvibaculum</taxon>
    </lineage>
</organism>
<accession>A0A6N6VE94</accession>
<gene>
    <name evidence="2" type="ORF">F2P47_13640</name>
</gene>
<dbReference type="Proteomes" id="UP000468901">
    <property type="component" value="Unassembled WGS sequence"/>
</dbReference>
<sequence>MAEPSETQPKDASDRRLFRRIGTRIEGRVVFAGVDVDCIVHEMSATGALIECLPLPALGAAVAIDVPDVGFARGAVIRHDGALACIELSTPTGKRLKLTDRLILAAFHNPPEDLS</sequence>
<evidence type="ECO:0000313" key="3">
    <source>
        <dbReference type="Proteomes" id="UP000468901"/>
    </source>
</evidence>
<evidence type="ECO:0000259" key="1">
    <source>
        <dbReference type="Pfam" id="PF07238"/>
    </source>
</evidence>
<dbReference type="RefSeq" id="WP_152216933.1">
    <property type="nucleotide sequence ID" value="NZ_JBAQYD010000334.1"/>
</dbReference>
<keyword evidence="3" id="KW-1185">Reference proteome</keyword>
<dbReference type="Pfam" id="PF07238">
    <property type="entry name" value="PilZ"/>
    <property type="match status" value="1"/>
</dbReference>
<dbReference type="SUPFAM" id="SSF141371">
    <property type="entry name" value="PilZ domain-like"/>
    <property type="match status" value="1"/>
</dbReference>
<dbReference type="InterPro" id="IPR009875">
    <property type="entry name" value="PilZ_domain"/>
</dbReference>
<protein>
    <recommendedName>
        <fullName evidence="1">PilZ domain-containing protein</fullName>
    </recommendedName>
</protein>